<dbReference type="EMBL" id="QMNG01000001">
    <property type="protein sequence ID" value="RLC37898.1"/>
    <property type="molecule type" value="Genomic_DNA"/>
</dbReference>
<dbReference type="PANTHER" id="PTHR11545:SF2">
    <property type="entry name" value="LARGE RIBOSOMAL SUBUNIT PROTEIN UL13M"/>
    <property type="match status" value="1"/>
</dbReference>
<evidence type="ECO:0000256" key="1">
    <source>
        <dbReference type="ARBA" id="ARBA00006227"/>
    </source>
</evidence>
<comment type="subunit">
    <text evidence="4">Part of the 50S ribosomal subunit.</text>
</comment>
<evidence type="ECO:0000313" key="5">
    <source>
        <dbReference type="EMBL" id="RLC37898.1"/>
    </source>
</evidence>
<dbReference type="GO" id="GO:0005840">
    <property type="term" value="C:ribosome"/>
    <property type="evidence" value="ECO:0007669"/>
    <property type="project" value="UniProtKB-KW"/>
</dbReference>
<evidence type="ECO:0000256" key="2">
    <source>
        <dbReference type="ARBA" id="ARBA00022980"/>
    </source>
</evidence>
<evidence type="ECO:0000313" key="6">
    <source>
        <dbReference type="Proteomes" id="UP000281261"/>
    </source>
</evidence>
<dbReference type="HAMAP" id="MF_01366">
    <property type="entry name" value="Ribosomal_uL13"/>
    <property type="match status" value="1"/>
</dbReference>
<reference evidence="5 6" key="1">
    <citation type="submission" date="2018-06" db="EMBL/GenBank/DDBJ databases">
        <title>Extensive metabolic versatility and redundancy in microbially diverse, dynamic hydrothermal sediments.</title>
        <authorList>
            <person name="Dombrowski N."/>
            <person name="Teske A."/>
            <person name="Baker B.J."/>
        </authorList>
    </citation>
    <scope>NUCLEOTIDE SEQUENCE [LARGE SCALE GENOMIC DNA]</scope>
    <source>
        <strain evidence="5">B79_G16</strain>
    </source>
</reference>
<dbReference type="InterPro" id="IPR005823">
    <property type="entry name" value="Ribosomal_uL13_bac-type"/>
</dbReference>
<dbReference type="CDD" id="cd00392">
    <property type="entry name" value="Ribosomal_L13"/>
    <property type="match status" value="1"/>
</dbReference>
<name>A0A420ZDS7_UNCK3</name>
<dbReference type="InterPro" id="IPR005822">
    <property type="entry name" value="Ribosomal_uL13"/>
</dbReference>
<protein>
    <recommendedName>
        <fullName evidence="4">Large ribosomal subunit protein uL13</fullName>
    </recommendedName>
</protein>
<dbReference type="PIRSF" id="PIRSF002181">
    <property type="entry name" value="Ribosomal_L13"/>
    <property type="match status" value="1"/>
</dbReference>
<comment type="caution">
    <text evidence="5">The sequence shown here is derived from an EMBL/GenBank/DDBJ whole genome shotgun (WGS) entry which is preliminary data.</text>
</comment>
<dbReference type="InterPro" id="IPR036899">
    <property type="entry name" value="Ribosomal_uL13_sf"/>
</dbReference>
<keyword evidence="2 4" id="KW-0689">Ribosomal protein</keyword>
<comment type="function">
    <text evidence="4">This protein is one of the early assembly proteins of the 50S ribosomal subunit, although it is not seen to bind rRNA by itself. It is important during the early stages of 50S assembly.</text>
</comment>
<accession>A0A420ZDS7</accession>
<dbReference type="Pfam" id="PF00572">
    <property type="entry name" value="Ribosomal_L13"/>
    <property type="match status" value="1"/>
</dbReference>
<dbReference type="Gene3D" id="3.90.1180.10">
    <property type="entry name" value="Ribosomal protein L13"/>
    <property type="match status" value="1"/>
</dbReference>
<comment type="similarity">
    <text evidence="1 4">Belongs to the universal ribosomal protein uL13 family.</text>
</comment>
<dbReference type="GO" id="GO:0003729">
    <property type="term" value="F:mRNA binding"/>
    <property type="evidence" value="ECO:0007669"/>
    <property type="project" value="TreeGrafter"/>
</dbReference>
<evidence type="ECO:0000256" key="3">
    <source>
        <dbReference type="ARBA" id="ARBA00023274"/>
    </source>
</evidence>
<gene>
    <name evidence="4" type="primary">rplM</name>
    <name evidence="5" type="ORF">DRH29_00590</name>
</gene>
<evidence type="ECO:0000256" key="4">
    <source>
        <dbReference type="HAMAP-Rule" id="MF_01366"/>
    </source>
</evidence>
<dbReference type="GO" id="GO:0003735">
    <property type="term" value="F:structural constituent of ribosome"/>
    <property type="evidence" value="ECO:0007669"/>
    <property type="project" value="InterPro"/>
</dbReference>
<dbReference type="GO" id="GO:0017148">
    <property type="term" value="P:negative regulation of translation"/>
    <property type="evidence" value="ECO:0007669"/>
    <property type="project" value="TreeGrafter"/>
</dbReference>
<dbReference type="PANTHER" id="PTHR11545">
    <property type="entry name" value="RIBOSOMAL PROTEIN L13"/>
    <property type="match status" value="1"/>
</dbReference>
<dbReference type="NCBIfam" id="TIGR01066">
    <property type="entry name" value="rplM_bact"/>
    <property type="match status" value="1"/>
</dbReference>
<dbReference type="Proteomes" id="UP000281261">
    <property type="component" value="Unassembled WGS sequence"/>
</dbReference>
<dbReference type="AlphaFoldDB" id="A0A420ZDS7"/>
<keyword evidence="3 4" id="KW-0687">Ribonucleoprotein</keyword>
<dbReference type="SUPFAM" id="SSF52161">
    <property type="entry name" value="Ribosomal protein L13"/>
    <property type="match status" value="1"/>
</dbReference>
<dbReference type="GO" id="GO:1990904">
    <property type="term" value="C:ribonucleoprotein complex"/>
    <property type="evidence" value="ECO:0007669"/>
    <property type="project" value="UniProtKB-KW"/>
</dbReference>
<proteinExistence type="inferred from homology"/>
<organism evidence="5 6">
    <name type="scientific">candidate division Kazan bacterium</name>
    <dbReference type="NCBI Taxonomy" id="2202143"/>
    <lineage>
        <taxon>Bacteria</taxon>
        <taxon>Bacteria division Kazan-3B-28</taxon>
    </lineage>
</organism>
<sequence length="144" mass="16027">MTPHIPSHQLTERWFLVNADGQIVGKMATTIAKLLMGKDQPQFNPAVDARTNVVVINAEKIKFSGKKLEDKKYYHHSGYPGGTKVKTPQDVLGSSSPARVLIHAVTGMLPKNKLRQVMLKRLKVFVGDKHPHTGQNPVELKIKN</sequence>
<dbReference type="GO" id="GO:0006412">
    <property type="term" value="P:translation"/>
    <property type="evidence" value="ECO:0007669"/>
    <property type="project" value="UniProtKB-UniRule"/>
</dbReference>